<name>A0A1G8SPK3_9RHOB</name>
<protein>
    <submittedName>
        <fullName evidence="1">Gas vesicle synthesis protein GvpO</fullName>
    </submittedName>
</protein>
<dbReference type="EMBL" id="FNEJ01000025">
    <property type="protein sequence ID" value="SDJ31073.1"/>
    <property type="molecule type" value="Genomic_DNA"/>
</dbReference>
<reference evidence="1 2" key="1">
    <citation type="submission" date="2016-10" db="EMBL/GenBank/DDBJ databases">
        <authorList>
            <person name="de Groot N.N."/>
        </authorList>
    </citation>
    <scope>NUCLEOTIDE SEQUENCE [LARGE SCALE GENOMIC DNA]</scope>
    <source>
        <strain evidence="1 2">DSM 26424</strain>
    </source>
</reference>
<dbReference type="Proteomes" id="UP000199093">
    <property type="component" value="Unassembled WGS sequence"/>
</dbReference>
<dbReference type="AlphaFoldDB" id="A0A1G8SPK3"/>
<keyword evidence="2" id="KW-1185">Reference proteome</keyword>
<dbReference type="GO" id="GO:0031412">
    <property type="term" value="P:gas vesicle organization"/>
    <property type="evidence" value="ECO:0007669"/>
    <property type="project" value="InterPro"/>
</dbReference>
<accession>A0A1G8SPK3</accession>
<organism evidence="1 2">
    <name type="scientific">Salipiger marinus</name>
    <dbReference type="NCBI Taxonomy" id="555512"/>
    <lineage>
        <taxon>Bacteria</taxon>
        <taxon>Pseudomonadati</taxon>
        <taxon>Pseudomonadota</taxon>
        <taxon>Alphaproteobacteria</taxon>
        <taxon>Rhodobacterales</taxon>
        <taxon>Roseobacteraceae</taxon>
        <taxon>Salipiger</taxon>
    </lineage>
</organism>
<gene>
    <name evidence="1" type="ORF">SAMN04487993_102571</name>
</gene>
<sequence>MTAPRKTAEQGDWAVPASSARVQPSPLSLSPAVALARAALPDITTQPFDGIASAEREGPGWRVVIEVIESPARLGDNDLLAAYELMLDAEGELLSFRRLRRYHREEREP</sequence>
<dbReference type="STRING" id="555512.SAMN04487993_102571"/>
<evidence type="ECO:0000313" key="1">
    <source>
        <dbReference type="EMBL" id="SDJ31073.1"/>
    </source>
</evidence>
<dbReference type="OrthoDB" id="7872797at2"/>
<evidence type="ECO:0000313" key="2">
    <source>
        <dbReference type="Proteomes" id="UP000199093"/>
    </source>
</evidence>
<proteinExistence type="predicted"/>
<dbReference type="InterPro" id="IPR008634">
    <property type="entry name" value="Gas-vesicle_GvpO"/>
</dbReference>
<dbReference type="RefSeq" id="WP_089851033.1">
    <property type="nucleotide sequence ID" value="NZ_FNEJ01000025.1"/>
</dbReference>
<dbReference type="Pfam" id="PF05800">
    <property type="entry name" value="GvpO"/>
    <property type="match status" value="1"/>
</dbReference>